<feature type="transmembrane region" description="Helical" evidence="1">
    <location>
        <begin position="34"/>
        <end position="59"/>
    </location>
</feature>
<keyword evidence="1" id="KW-0812">Transmembrane</keyword>
<dbReference type="Gramene" id="PRQ45877">
    <property type="protein sequence ID" value="PRQ45877"/>
    <property type="gene ID" value="RchiOBHm_Chr3g0496441"/>
</dbReference>
<proteinExistence type="predicted"/>
<sequence>MSKTNIVNCMKLILLLMSSPILEDNVGISSSFQLSLLLILTFLGLVIVGFLLVVFLFLLKKKKGPIRLAIYETNLKKN</sequence>
<accession>A0A2P6RHI2</accession>
<evidence type="ECO:0000313" key="2">
    <source>
        <dbReference type="EMBL" id="PRQ45877.1"/>
    </source>
</evidence>
<keyword evidence="3" id="KW-1185">Reference proteome</keyword>
<evidence type="ECO:0000313" key="3">
    <source>
        <dbReference type="Proteomes" id="UP000238479"/>
    </source>
</evidence>
<dbReference type="AlphaFoldDB" id="A0A2P6RHI2"/>
<protein>
    <submittedName>
        <fullName evidence="2">Uncharacterized protein</fullName>
    </submittedName>
</protein>
<dbReference type="EMBL" id="PDCK01000041">
    <property type="protein sequence ID" value="PRQ45877.1"/>
    <property type="molecule type" value="Genomic_DNA"/>
</dbReference>
<keyword evidence="1" id="KW-1133">Transmembrane helix</keyword>
<organism evidence="2 3">
    <name type="scientific">Rosa chinensis</name>
    <name type="common">China rose</name>
    <dbReference type="NCBI Taxonomy" id="74649"/>
    <lineage>
        <taxon>Eukaryota</taxon>
        <taxon>Viridiplantae</taxon>
        <taxon>Streptophyta</taxon>
        <taxon>Embryophyta</taxon>
        <taxon>Tracheophyta</taxon>
        <taxon>Spermatophyta</taxon>
        <taxon>Magnoliopsida</taxon>
        <taxon>eudicotyledons</taxon>
        <taxon>Gunneridae</taxon>
        <taxon>Pentapetalae</taxon>
        <taxon>rosids</taxon>
        <taxon>fabids</taxon>
        <taxon>Rosales</taxon>
        <taxon>Rosaceae</taxon>
        <taxon>Rosoideae</taxon>
        <taxon>Rosoideae incertae sedis</taxon>
        <taxon>Rosa</taxon>
    </lineage>
</organism>
<evidence type="ECO:0000256" key="1">
    <source>
        <dbReference type="SAM" id="Phobius"/>
    </source>
</evidence>
<keyword evidence="1" id="KW-0472">Membrane</keyword>
<comment type="caution">
    <text evidence="2">The sequence shown here is derived from an EMBL/GenBank/DDBJ whole genome shotgun (WGS) entry which is preliminary data.</text>
</comment>
<dbReference type="Proteomes" id="UP000238479">
    <property type="component" value="Chromosome 3"/>
</dbReference>
<reference evidence="2 3" key="1">
    <citation type="journal article" date="2018" name="Nat. Genet.">
        <title>The Rosa genome provides new insights in the design of modern roses.</title>
        <authorList>
            <person name="Bendahmane M."/>
        </authorList>
    </citation>
    <scope>NUCLEOTIDE SEQUENCE [LARGE SCALE GENOMIC DNA]</scope>
    <source>
        <strain evidence="3">cv. Old Blush</strain>
    </source>
</reference>
<name>A0A2P6RHI2_ROSCH</name>
<gene>
    <name evidence="2" type="ORF">RchiOBHm_Chr3g0496441</name>
</gene>